<dbReference type="Gene3D" id="3.30.360.10">
    <property type="entry name" value="Dihydrodipicolinate Reductase, domain 2"/>
    <property type="match status" value="1"/>
</dbReference>
<accession>A0A7T0LL59</accession>
<dbReference type="InterPro" id="IPR032094">
    <property type="entry name" value="Meso-DAP_DH_C"/>
</dbReference>
<evidence type="ECO:0000313" key="3">
    <source>
        <dbReference type="Proteomes" id="UP000594637"/>
    </source>
</evidence>
<name>A0A7T0LL59_9ACTO</name>
<reference evidence="2 3" key="1">
    <citation type="submission" date="2020-11" db="EMBL/GenBank/DDBJ databases">
        <title>Actinomyces sp. ZJ750.</title>
        <authorList>
            <person name="Zhou J."/>
        </authorList>
    </citation>
    <scope>NUCLEOTIDE SEQUENCE [LARGE SCALE GENOMIC DNA]</scope>
    <source>
        <strain evidence="2 3">ZJ750</strain>
    </source>
</reference>
<evidence type="ECO:0000259" key="1">
    <source>
        <dbReference type="Pfam" id="PF16654"/>
    </source>
</evidence>
<dbReference type="AlphaFoldDB" id="A0A7T0LL59"/>
<dbReference type="Proteomes" id="UP000594637">
    <property type="component" value="Chromosome"/>
</dbReference>
<dbReference type="KEGG" id="arep:ID810_01615"/>
<proteinExistence type="predicted"/>
<sequence>MRMETLPVASAVEQAKTGSVAGLTTRDKHTRDCYVVAAEELGVVRLVRARSSTSRLRTCPLGARELRASFL</sequence>
<evidence type="ECO:0000313" key="2">
    <source>
        <dbReference type="EMBL" id="QPL05715.1"/>
    </source>
</evidence>
<dbReference type="Pfam" id="PF16654">
    <property type="entry name" value="DAPDH_C"/>
    <property type="match status" value="1"/>
</dbReference>
<organism evidence="2 3">
    <name type="scientific">Actinomyces respiraculi</name>
    <dbReference type="NCBI Taxonomy" id="2744574"/>
    <lineage>
        <taxon>Bacteria</taxon>
        <taxon>Bacillati</taxon>
        <taxon>Actinomycetota</taxon>
        <taxon>Actinomycetes</taxon>
        <taxon>Actinomycetales</taxon>
        <taxon>Actinomycetaceae</taxon>
        <taxon>Actinomyces</taxon>
    </lineage>
</organism>
<dbReference type="EMBL" id="CP063989">
    <property type="protein sequence ID" value="QPL05715.1"/>
    <property type="molecule type" value="Genomic_DNA"/>
</dbReference>
<keyword evidence="3" id="KW-1185">Reference proteome</keyword>
<gene>
    <name evidence="2" type="ORF">ID810_01615</name>
</gene>
<protein>
    <recommendedName>
        <fullName evidence="1">Meso-diaminopimelate D-dehydrogenase C-terminal domain-containing protein</fullName>
    </recommendedName>
</protein>
<feature type="domain" description="Meso-diaminopimelate D-dehydrogenase C-terminal" evidence="1">
    <location>
        <begin position="5"/>
        <end position="41"/>
    </location>
</feature>